<name>A0A327XFV6_LARAB</name>
<comment type="caution">
    <text evidence="3">The sequence shown here is derived from an EMBL/GenBank/DDBJ whole genome shotgun (WGS) entry which is preliminary data.</text>
</comment>
<dbReference type="Gene3D" id="2.40.10.10">
    <property type="entry name" value="Trypsin-like serine proteases"/>
    <property type="match status" value="1"/>
</dbReference>
<gene>
    <name evidence="3" type="ORF">LX87_01178</name>
</gene>
<feature type="domain" description="Nal1 C-terminal" evidence="2">
    <location>
        <begin position="257"/>
        <end position="342"/>
    </location>
</feature>
<dbReference type="InterPro" id="IPR009003">
    <property type="entry name" value="Peptidase_S1_PA"/>
</dbReference>
<dbReference type="Pfam" id="PF25819">
    <property type="entry name" value="Nal1_C"/>
    <property type="match status" value="1"/>
</dbReference>
<dbReference type="AlphaFoldDB" id="A0A327XFV6"/>
<dbReference type="SUPFAM" id="SSF50494">
    <property type="entry name" value="Trypsin-like serine proteases"/>
    <property type="match status" value="1"/>
</dbReference>
<reference evidence="3 4" key="1">
    <citation type="submission" date="2018-06" db="EMBL/GenBank/DDBJ databases">
        <title>Genomic Encyclopedia of Archaeal and Bacterial Type Strains, Phase II (KMG-II): from individual species to whole genera.</title>
        <authorList>
            <person name="Goeker M."/>
        </authorList>
    </citation>
    <scope>NUCLEOTIDE SEQUENCE [LARGE SCALE GENOMIC DNA]</scope>
    <source>
        <strain evidence="3 4">DSM 21851</strain>
    </source>
</reference>
<protein>
    <recommendedName>
        <fullName evidence="2">Nal1 C-terminal domain-containing protein</fullName>
    </recommendedName>
</protein>
<evidence type="ECO:0000313" key="3">
    <source>
        <dbReference type="EMBL" id="RAK03056.1"/>
    </source>
</evidence>
<sequence>MAGYNEVLAALREYRNELEERVQTEIESQFEEGSTILNAFSARGGVSAFATPLSNVHASGVGIRIKAGKPVRDNFVLKVYVFDKLDLGANTPSITRSFQGIEVDVEALPIQLALSKTKAKAATTVEEHRSKQRPIVGGVSIAPLNESFVGTLGCFLQRTVSGSKQVFVLSNNHVLADTNRLAIGTAVVQPGPEVAPTSPNDVFAALSAFIPIQFPATRIDPVVNVFDAAIAVVADEKLIRKGEMLGIGRYEPKVAAAVPGMRVIKSGRTTGVTTGIVTATRVNGVQVNYGTRTSPRIATFNDTVEIVSEDETKPFSMPGDSGSVILDADTGRPVALLFAGDGRTTTACDFGGVCRQFQAFPV</sequence>
<dbReference type="InterPro" id="IPR043504">
    <property type="entry name" value="Peptidase_S1_PA_chymotrypsin"/>
</dbReference>
<dbReference type="InterPro" id="IPR057904">
    <property type="entry name" value="Nal1_C"/>
</dbReference>
<proteinExistence type="predicted"/>
<dbReference type="RefSeq" id="WP_111627200.1">
    <property type="nucleotide sequence ID" value="NZ_QLMC01000001.1"/>
</dbReference>
<evidence type="ECO:0000256" key="1">
    <source>
        <dbReference type="SAM" id="Coils"/>
    </source>
</evidence>
<keyword evidence="1" id="KW-0175">Coiled coil</keyword>
<accession>A0A327XFV6</accession>
<dbReference type="Proteomes" id="UP000248790">
    <property type="component" value="Unassembled WGS sequence"/>
</dbReference>
<dbReference type="EMBL" id="QLMC01000001">
    <property type="protein sequence ID" value="RAK03056.1"/>
    <property type="molecule type" value="Genomic_DNA"/>
</dbReference>
<evidence type="ECO:0000313" key="4">
    <source>
        <dbReference type="Proteomes" id="UP000248790"/>
    </source>
</evidence>
<dbReference type="OrthoDB" id="104542at2"/>
<feature type="coiled-coil region" evidence="1">
    <location>
        <begin position="1"/>
        <end position="28"/>
    </location>
</feature>
<evidence type="ECO:0000259" key="2">
    <source>
        <dbReference type="Pfam" id="PF25819"/>
    </source>
</evidence>
<organism evidence="3 4">
    <name type="scientific">Larkinella arboricola</name>
    <dbReference type="NCBI Taxonomy" id="643671"/>
    <lineage>
        <taxon>Bacteria</taxon>
        <taxon>Pseudomonadati</taxon>
        <taxon>Bacteroidota</taxon>
        <taxon>Cytophagia</taxon>
        <taxon>Cytophagales</taxon>
        <taxon>Spirosomataceae</taxon>
        <taxon>Larkinella</taxon>
    </lineage>
</organism>
<keyword evidence="4" id="KW-1185">Reference proteome</keyword>